<evidence type="ECO:0000259" key="2">
    <source>
        <dbReference type="Pfam" id="PF06985"/>
    </source>
</evidence>
<organism evidence="3 4">
    <name type="scientific">Schizothecium vesticola</name>
    <dbReference type="NCBI Taxonomy" id="314040"/>
    <lineage>
        <taxon>Eukaryota</taxon>
        <taxon>Fungi</taxon>
        <taxon>Dikarya</taxon>
        <taxon>Ascomycota</taxon>
        <taxon>Pezizomycotina</taxon>
        <taxon>Sordariomycetes</taxon>
        <taxon>Sordariomycetidae</taxon>
        <taxon>Sordariales</taxon>
        <taxon>Schizotheciaceae</taxon>
        <taxon>Schizothecium</taxon>
    </lineage>
</organism>
<sequence>MRLINTETLEIQDHGDRPPPYAILSHAWGPEEVTFQDCTPNPHKTSSKFGFAKFKGACAQARKDGYDHLWIDTNCIDKTSSTELYEAINSMFKWYDKAHRCYAYLSDVADDSVYFDKSGTPKVTESFRRSKWFTRGWTLQELLAPRDVVFFSRNWQRLGTKLELQVPLSEITFMPIDYLVNKTELRAASVAQRMSWMSKRETTQPEDMAYSILGIFGIFIPIIYGEGIHAFLRLQKAIMEKNDDHSIFCWEWDHTVDPSWASVFAPSPRAFANSAKYSPKPWSNGDIATPYHIRNGGLSIALPLVQTADPSVVLAMLDVEVYDGERNDFQVGIPLQIGPMYQRLPFPLHPVQVNGNFLAGEKNVLINTTENGHGHRLSSRLLADQENQSSRLFSDLQRAARARVGFFLAFHLDGCEIEHISTQPGVELIRTVSMVAFIDPVAGSDSSTFMATALKIKHKTIGETVVLLATMTRQGSGYLFFSQALPPNRRRTKESIDSALAKLRERSAREDGDKSYQSGRELCVTMGGSFPLSGNGGPTVKTVQVWVNKAAKSINPVQRVRAGLLGLKRTLSRS</sequence>
<accession>A0AA40K5J6</accession>
<dbReference type="PANTHER" id="PTHR10622">
    <property type="entry name" value="HET DOMAIN-CONTAINING PROTEIN"/>
    <property type="match status" value="1"/>
</dbReference>
<feature type="transmembrane region" description="Helical" evidence="1">
    <location>
        <begin position="208"/>
        <end position="232"/>
    </location>
</feature>
<evidence type="ECO:0000313" key="3">
    <source>
        <dbReference type="EMBL" id="KAK0746758.1"/>
    </source>
</evidence>
<dbReference type="InterPro" id="IPR010730">
    <property type="entry name" value="HET"/>
</dbReference>
<dbReference type="EMBL" id="JAUKUD010000004">
    <property type="protein sequence ID" value="KAK0746758.1"/>
    <property type="molecule type" value="Genomic_DNA"/>
</dbReference>
<keyword evidence="1" id="KW-0812">Transmembrane</keyword>
<keyword evidence="4" id="KW-1185">Reference proteome</keyword>
<dbReference type="PANTHER" id="PTHR10622:SF10">
    <property type="entry name" value="HET DOMAIN-CONTAINING PROTEIN"/>
    <property type="match status" value="1"/>
</dbReference>
<dbReference type="Proteomes" id="UP001172155">
    <property type="component" value="Unassembled WGS sequence"/>
</dbReference>
<name>A0AA40K5J6_9PEZI</name>
<keyword evidence="1" id="KW-0472">Membrane</keyword>
<evidence type="ECO:0000313" key="4">
    <source>
        <dbReference type="Proteomes" id="UP001172155"/>
    </source>
</evidence>
<dbReference type="Pfam" id="PF06985">
    <property type="entry name" value="HET"/>
    <property type="match status" value="1"/>
</dbReference>
<gene>
    <name evidence="3" type="ORF">B0T18DRAFT_158924</name>
</gene>
<comment type="caution">
    <text evidence="3">The sequence shown here is derived from an EMBL/GenBank/DDBJ whole genome shotgun (WGS) entry which is preliminary data.</text>
</comment>
<dbReference type="AlphaFoldDB" id="A0AA40K5J6"/>
<keyword evidence="1" id="KW-1133">Transmembrane helix</keyword>
<evidence type="ECO:0000256" key="1">
    <source>
        <dbReference type="SAM" id="Phobius"/>
    </source>
</evidence>
<feature type="domain" description="Heterokaryon incompatibility" evidence="2">
    <location>
        <begin position="21"/>
        <end position="112"/>
    </location>
</feature>
<proteinExistence type="predicted"/>
<protein>
    <submittedName>
        <fullName evidence="3">Heterokaryon incompatibility protein-domain-containing protein</fullName>
    </submittedName>
</protein>
<reference evidence="3" key="1">
    <citation type="submission" date="2023-06" db="EMBL/GenBank/DDBJ databases">
        <title>Genome-scale phylogeny and comparative genomics of the fungal order Sordariales.</title>
        <authorList>
            <consortium name="Lawrence Berkeley National Laboratory"/>
            <person name="Hensen N."/>
            <person name="Bonometti L."/>
            <person name="Westerberg I."/>
            <person name="Brannstrom I.O."/>
            <person name="Guillou S."/>
            <person name="Cros-Aarteil S."/>
            <person name="Calhoun S."/>
            <person name="Haridas S."/>
            <person name="Kuo A."/>
            <person name="Mondo S."/>
            <person name="Pangilinan J."/>
            <person name="Riley R."/>
            <person name="LaButti K."/>
            <person name="Andreopoulos B."/>
            <person name="Lipzen A."/>
            <person name="Chen C."/>
            <person name="Yanf M."/>
            <person name="Daum C."/>
            <person name="Ng V."/>
            <person name="Clum A."/>
            <person name="Steindorff A."/>
            <person name="Ohm R."/>
            <person name="Martin F."/>
            <person name="Silar P."/>
            <person name="Natvig D."/>
            <person name="Lalanne C."/>
            <person name="Gautier V."/>
            <person name="Ament-velasquez S.L."/>
            <person name="Kruys A."/>
            <person name="Hutchinson M.I."/>
            <person name="Powell A.J."/>
            <person name="Barry K."/>
            <person name="Miller A.N."/>
            <person name="Grigoriev I.V."/>
            <person name="Debuchy R."/>
            <person name="Gladieux P."/>
            <person name="Thoren M.H."/>
            <person name="Johannesson H."/>
        </authorList>
    </citation>
    <scope>NUCLEOTIDE SEQUENCE</scope>
    <source>
        <strain evidence="3">SMH3187-1</strain>
    </source>
</reference>